<comment type="caution">
    <text evidence="1">The sequence shown here is derived from an EMBL/GenBank/DDBJ whole genome shotgun (WGS) entry which is preliminary data.</text>
</comment>
<name>A0A9D1ISJ8_9FIRM</name>
<evidence type="ECO:0000313" key="2">
    <source>
        <dbReference type="Proteomes" id="UP000824082"/>
    </source>
</evidence>
<dbReference type="EMBL" id="DVMX01000035">
    <property type="protein sequence ID" value="HIU41329.1"/>
    <property type="molecule type" value="Genomic_DNA"/>
</dbReference>
<accession>A0A9D1ISJ8</accession>
<gene>
    <name evidence="1" type="ORF">IAD19_02110</name>
</gene>
<sequence length="203" mass="23004">MQEIRLPYFSIEGCFGGSQSWMLDPQMRLGGCAALTACDLCIYLSLQKGYSSLFPFAGEPLTKQVYRKFSGIMKPYLHPRITGVDTLKLFLDGFRQYLAAIPHPLLRLSPLYGDRPVEEAEQGIAERLQDGFPLPCLVLNHKDKAFSDFVWHWFLILGCREKKGRFQVLAATYGEGVWLDFARLWDTGFARKGGLILAEGCRE</sequence>
<proteinExistence type="predicted"/>
<protein>
    <submittedName>
        <fullName evidence="1">Uncharacterized protein</fullName>
    </submittedName>
</protein>
<organism evidence="1 2">
    <name type="scientific">Candidatus Egerieicola faecale</name>
    <dbReference type="NCBI Taxonomy" id="2840774"/>
    <lineage>
        <taxon>Bacteria</taxon>
        <taxon>Bacillati</taxon>
        <taxon>Bacillota</taxon>
        <taxon>Clostridia</taxon>
        <taxon>Eubacteriales</taxon>
        <taxon>Oscillospiraceae</taxon>
        <taxon>Oscillospiraceae incertae sedis</taxon>
        <taxon>Candidatus Egerieicola</taxon>
    </lineage>
</organism>
<dbReference type="AlphaFoldDB" id="A0A9D1ISJ8"/>
<reference evidence="1" key="1">
    <citation type="submission" date="2020-10" db="EMBL/GenBank/DDBJ databases">
        <authorList>
            <person name="Gilroy R."/>
        </authorList>
    </citation>
    <scope>NUCLEOTIDE SEQUENCE</scope>
    <source>
        <strain evidence="1">4509</strain>
    </source>
</reference>
<evidence type="ECO:0000313" key="1">
    <source>
        <dbReference type="EMBL" id="HIU41329.1"/>
    </source>
</evidence>
<reference evidence="1" key="2">
    <citation type="journal article" date="2021" name="PeerJ">
        <title>Extensive microbial diversity within the chicken gut microbiome revealed by metagenomics and culture.</title>
        <authorList>
            <person name="Gilroy R."/>
            <person name="Ravi A."/>
            <person name="Getino M."/>
            <person name="Pursley I."/>
            <person name="Horton D.L."/>
            <person name="Alikhan N.F."/>
            <person name="Baker D."/>
            <person name="Gharbi K."/>
            <person name="Hall N."/>
            <person name="Watson M."/>
            <person name="Adriaenssens E.M."/>
            <person name="Foster-Nyarko E."/>
            <person name="Jarju S."/>
            <person name="Secka A."/>
            <person name="Antonio M."/>
            <person name="Oren A."/>
            <person name="Chaudhuri R.R."/>
            <person name="La Ragione R."/>
            <person name="Hildebrand F."/>
            <person name="Pallen M.J."/>
        </authorList>
    </citation>
    <scope>NUCLEOTIDE SEQUENCE</scope>
    <source>
        <strain evidence="1">4509</strain>
    </source>
</reference>
<dbReference type="Proteomes" id="UP000824082">
    <property type="component" value="Unassembled WGS sequence"/>
</dbReference>